<comment type="caution">
    <text evidence="4">The sequence shown here is derived from an EMBL/GenBank/DDBJ whole genome shotgun (WGS) entry which is preliminary data.</text>
</comment>
<dbReference type="PANTHER" id="PTHR43479">
    <property type="entry name" value="ACREF/ENVCD OPERON REPRESSOR-RELATED"/>
    <property type="match status" value="1"/>
</dbReference>
<dbReference type="PRINTS" id="PR00455">
    <property type="entry name" value="HTHTETR"/>
</dbReference>
<feature type="domain" description="HTH tetR-type" evidence="3">
    <location>
        <begin position="9"/>
        <end position="69"/>
    </location>
</feature>
<dbReference type="EMBL" id="JBHUOX010000001">
    <property type="protein sequence ID" value="MFD2998978.1"/>
    <property type="molecule type" value="Genomic_DNA"/>
</dbReference>
<accession>A0ABW6BPE3</accession>
<dbReference type="PROSITE" id="PS01081">
    <property type="entry name" value="HTH_TETR_1"/>
    <property type="match status" value="1"/>
</dbReference>
<dbReference type="Pfam" id="PF00440">
    <property type="entry name" value="TetR_N"/>
    <property type="match status" value="1"/>
</dbReference>
<proteinExistence type="predicted"/>
<evidence type="ECO:0000313" key="4">
    <source>
        <dbReference type="EMBL" id="MFD2998978.1"/>
    </source>
</evidence>
<keyword evidence="1 2" id="KW-0238">DNA-binding</keyword>
<dbReference type="InterPro" id="IPR023772">
    <property type="entry name" value="DNA-bd_HTH_TetR-type_CS"/>
</dbReference>
<dbReference type="InterPro" id="IPR001647">
    <property type="entry name" value="HTH_TetR"/>
</dbReference>
<dbReference type="Proteomes" id="UP001597641">
    <property type="component" value="Unassembled WGS sequence"/>
</dbReference>
<dbReference type="SUPFAM" id="SSF46689">
    <property type="entry name" value="Homeodomain-like"/>
    <property type="match status" value="1"/>
</dbReference>
<name>A0ABW6BPE3_9BACT</name>
<dbReference type="PROSITE" id="PS50977">
    <property type="entry name" value="HTH_TETR_2"/>
    <property type="match status" value="1"/>
</dbReference>
<evidence type="ECO:0000256" key="1">
    <source>
        <dbReference type="ARBA" id="ARBA00023125"/>
    </source>
</evidence>
<feature type="DNA-binding region" description="H-T-H motif" evidence="2">
    <location>
        <begin position="32"/>
        <end position="51"/>
    </location>
</feature>
<dbReference type="RefSeq" id="WP_377479683.1">
    <property type="nucleotide sequence ID" value="NZ_JBHUOX010000001.1"/>
</dbReference>
<protein>
    <submittedName>
        <fullName evidence="4">TetR/AcrR family transcriptional regulator</fullName>
    </submittedName>
</protein>
<dbReference type="PANTHER" id="PTHR43479:SF11">
    <property type="entry name" value="ACREF_ENVCD OPERON REPRESSOR-RELATED"/>
    <property type="match status" value="1"/>
</dbReference>
<sequence>MGKADEKREKSKKQLVDTALMLFSEKGYDATSIRTIAAEARVSLGLMYNYFSSKEELLHEVFRQGNSDIINSFAIHDKPVGTSSLKQHILQTVQLLKYKRNFWRLLHSLRFQGNVMEQMALEVKEQVSFIEEQLKKNLEEAGVQSPELEAKLLFAAIDGMAAHYLLNENYPIDEVANLLIQRYSNL</sequence>
<evidence type="ECO:0000259" key="3">
    <source>
        <dbReference type="PROSITE" id="PS50977"/>
    </source>
</evidence>
<evidence type="ECO:0000313" key="5">
    <source>
        <dbReference type="Proteomes" id="UP001597641"/>
    </source>
</evidence>
<dbReference type="InterPro" id="IPR036271">
    <property type="entry name" value="Tet_transcr_reg_TetR-rel_C_sf"/>
</dbReference>
<evidence type="ECO:0000256" key="2">
    <source>
        <dbReference type="PROSITE-ProRule" id="PRU00335"/>
    </source>
</evidence>
<dbReference type="SUPFAM" id="SSF48498">
    <property type="entry name" value="Tetracyclin repressor-like, C-terminal domain"/>
    <property type="match status" value="1"/>
</dbReference>
<organism evidence="4 5">
    <name type="scientific">Pontibacter toksunensis</name>
    <dbReference type="NCBI Taxonomy" id="1332631"/>
    <lineage>
        <taxon>Bacteria</taxon>
        <taxon>Pseudomonadati</taxon>
        <taxon>Bacteroidota</taxon>
        <taxon>Cytophagia</taxon>
        <taxon>Cytophagales</taxon>
        <taxon>Hymenobacteraceae</taxon>
        <taxon>Pontibacter</taxon>
    </lineage>
</organism>
<dbReference type="InterPro" id="IPR009057">
    <property type="entry name" value="Homeodomain-like_sf"/>
</dbReference>
<dbReference type="Gene3D" id="1.10.357.10">
    <property type="entry name" value="Tetracycline Repressor, domain 2"/>
    <property type="match status" value="1"/>
</dbReference>
<dbReference type="InterPro" id="IPR050624">
    <property type="entry name" value="HTH-type_Tx_Regulator"/>
</dbReference>
<gene>
    <name evidence="4" type="ORF">ACFS7Z_01285</name>
</gene>
<reference evidence="5" key="1">
    <citation type="journal article" date="2019" name="Int. J. Syst. Evol. Microbiol.">
        <title>The Global Catalogue of Microorganisms (GCM) 10K type strain sequencing project: providing services to taxonomists for standard genome sequencing and annotation.</title>
        <authorList>
            <consortium name="The Broad Institute Genomics Platform"/>
            <consortium name="The Broad Institute Genome Sequencing Center for Infectious Disease"/>
            <person name="Wu L."/>
            <person name="Ma J."/>
        </authorList>
    </citation>
    <scope>NUCLEOTIDE SEQUENCE [LARGE SCALE GENOMIC DNA]</scope>
    <source>
        <strain evidence="5">KCTC 23984</strain>
    </source>
</reference>
<keyword evidence="5" id="KW-1185">Reference proteome</keyword>